<evidence type="ECO:0000256" key="1">
    <source>
        <dbReference type="SAM" id="Phobius"/>
    </source>
</evidence>
<protein>
    <recommendedName>
        <fullName evidence="4">ABC transporter permease</fullName>
    </recommendedName>
</protein>
<sequence length="228" mass="25937">MERILKVITLEIKKKRFLKNLIISLFALTCILFLVCVKGGMTRIPSMLLQLVPYIILVIYSVSLTQEFENKTDKIIFTGIFSRNEIMVSKIISCIVTSIICFIFYEIMSIICNTFNGATFFNELHVFLIYAFTLGSFILLVSVITPNAILTGIIGYVMYFDLILALLNQALESSRNEMLKHVILNLPFYIANTGFYIGNYTLHQSIIMISCGILFLGSACVIIYRKNM</sequence>
<gene>
    <name evidence="2" type="ORF">Ctaglu_04170</name>
</gene>
<dbReference type="EMBL" id="BHYK01000002">
    <property type="protein sequence ID" value="GCD08794.1"/>
    <property type="molecule type" value="Genomic_DNA"/>
</dbReference>
<evidence type="ECO:0000313" key="2">
    <source>
        <dbReference type="EMBL" id="GCD08794.1"/>
    </source>
</evidence>
<dbReference type="OrthoDB" id="1893191at2"/>
<dbReference type="AlphaFoldDB" id="A0A401UH22"/>
<dbReference type="RefSeq" id="WP_124997595.1">
    <property type="nucleotide sequence ID" value="NZ_BHYK01000002.1"/>
</dbReference>
<feature type="transmembrane region" description="Helical" evidence="1">
    <location>
        <begin position="47"/>
        <end position="65"/>
    </location>
</feature>
<feature type="transmembrane region" description="Helical" evidence="1">
    <location>
        <begin position="86"/>
        <end position="107"/>
    </location>
</feature>
<keyword evidence="1" id="KW-0812">Transmembrane</keyword>
<dbReference type="Proteomes" id="UP000287872">
    <property type="component" value="Unassembled WGS sequence"/>
</dbReference>
<evidence type="ECO:0000313" key="3">
    <source>
        <dbReference type="Proteomes" id="UP000287872"/>
    </source>
</evidence>
<keyword evidence="3" id="KW-1185">Reference proteome</keyword>
<feature type="transmembrane region" description="Helical" evidence="1">
    <location>
        <begin position="127"/>
        <end position="160"/>
    </location>
</feature>
<reference evidence="2 3" key="1">
    <citation type="submission" date="2018-11" db="EMBL/GenBank/DDBJ databases">
        <title>Genome sequencing and assembly of Clostridium tagluense strain A121.</title>
        <authorList>
            <person name="Murakami T."/>
            <person name="Segawa T."/>
            <person name="Shcherbakova V.A."/>
            <person name="Mori H."/>
            <person name="Yoshimura Y."/>
        </authorList>
    </citation>
    <scope>NUCLEOTIDE SEQUENCE [LARGE SCALE GENOMIC DNA]</scope>
    <source>
        <strain evidence="2 3">A121</strain>
    </source>
</reference>
<organism evidence="2 3">
    <name type="scientific">Clostridium tagluense</name>
    <dbReference type="NCBI Taxonomy" id="360422"/>
    <lineage>
        <taxon>Bacteria</taxon>
        <taxon>Bacillati</taxon>
        <taxon>Bacillota</taxon>
        <taxon>Clostridia</taxon>
        <taxon>Eubacteriales</taxon>
        <taxon>Clostridiaceae</taxon>
        <taxon>Clostridium</taxon>
    </lineage>
</organism>
<keyword evidence="1" id="KW-0472">Membrane</keyword>
<feature type="transmembrane region" description="Helical" evidence="1">
    <location>
        <begin position="21"/>
        <end position="41"/>
    </location>
</feature>
<keyword evidence="1" id="KW-1133">Transmembrane helix</keyword>
<proteinExistence type="predicted"/>
<feature type="transmembrane region" description="Helical" evidence="1">
    <location>
        <begin position="205"/>
        <end position="224"/>
    </location>
</feature>
<name>A0A401UH22_9CLOT</name>
<evidence type="ECO:0008006" key="4">
    <source>
        <dbReference type="Google" id="ProtNLM"/>
    </source>
</evidence>
<accession>A0A401UH22</accession>
<comment type="caution">
    <text evidence="2">The sequence shown here is derived from an EMBL/GenBank/DDBJ whole genome shotgun (WGS) entry which is preliminary data.</text>
</comment>